<gene>
    <name evidence="2" type="ORF">DA69_01325</name>
</gene>
<evidence type="ECO:0000313" key="2">
    <source>
        <dbReference type="EMBL" id="ANF53527.1"/>
    </source>
</evidence>
<dbReference type="Proteomes" id="UP000077603">
    <property type="component" value="Chromosome"/>
</dbReference>
<reference evidence="2 3" key="1">
    <citation type="journal article" date="2014" name="Genome Announc.">
        <title>Genome Sequence of a Promising Hydrogen-Producing Facultative Anaerobic Bacterium, Brevundimonas naejangsanensis Strain B1.</title>
        <authorList>
            <person name="Su H."/>
            <person name="Zhang T."/>
            <person name="Bao M."/>
            <person name="Jiang Y."/>
            <person name="Wang Y."/>
            <person name="Tan T."/>
        </authorList>
    </citation>
    <scope>NUCLEOTIDE SEQUENCE [LARGE SCALE GENOMIC DNA]</scope>
    <source>
        <strain evidence="2 3">B1</strain>
    </source>
</reference>
<organism evidence="2 3">
    <name type="scientific">Brevundimonas naejangsanensis</name>
    <dbReference type="NCBI Taxonomy" id="588932"/>
    <lineage>
        <taxon>Bacteria</taxon>
        <taxon>Pseudomonadati</taxon>
        <taxon>Pseudomonadota</taxon>
        <taxon>Alphaproteobacteria</taxon>
        <taxon>Caulobacterales</taxon>
        <taxon>Caulobacteraceae</taxon>
        <taxon>Brevundimonas</taxon>
    </lineage>
</organism>
<evidence type="ECO:0000313" key="3">
    <source>
        <dbReference type="Proteomes" id="UP000077603"/>
    </source>
</evidence>
<evidence type="ECO:0000256" key="1">
    <source>
        <dbReference type="SAM" id="Coils"/>
    </source>
</evidence>
<dbReference type="KEGG" id="bne:DA69_01325"/>
<sequence>MDLMDRIFAPLIEAEARPEARIEVSTGTSPTHPIAKRIFKALKAARPDKYGAVVYAGPDPFRVRVPPGSIERAVNLIDAFAIALDQRRIEIRSGGSGPGGVGVIIGGEAERLAIEEASQRQIHWATEAEKARTKRFGYSTAPMYDFVPSGVMTVQITTATYRDGLRSLWKDGKTRKVEDCLNEIMVGLYRAAHAATVQARKAEIRELRAGEENARRAALRLERATSRKQLDDLEEQSLAWERAQRMRGFILAYEAARREPEGALPAEAVQWIDQASRHADRIDPLTPTPPSALDYDECDLTPISPWHILDD</sequence>
<dbReference type="AlphaFoldDB" id="A0A172Y2T9"/>
<name>A0A172Y2T9_9CAUL</name>
<dbReference type="STRING" id="588932.DA69_01325"/>
<dbReference type="EMBL" id="CP015614">
    <property type="protein sequence ID" value="ANF53527.1"/>
    <property type="molecule type" value="Genomic_DNA"/>
</dbReference>
<feature type="coiled-coil region" evidence="1">
    <location>
        <begin position="204"/>
        <end position="236"/>
    </location>
</feature>
<keyword evidence="1" id="KW-0175">Coiled coil</keyword>
<protein>
    <submittedName>
        <fullName evidence="2">Uncharacterized protein</fullName>
    </submittedName>
</protein>
<keyword evidence="3" id="KW-1185">Reference proteome</keyword>
<proteinExistence type="predicted"/>
<accession>A0A172Y2T9</accession>